<gene>
    <name evidence="1" type="ORF">ACFQ1S_07775</name>
</gene>
<evidence type="ECO:0000313" key="1">
    <source>
        <dbReference type="EMBL" id="MFD1045490.1"/>
    </source>
</evidence>
<reference evidence="2" key="1">
    <citation type="journal article" date="2019" name="Int. J. Syst. Evol. Microbiol.">
        <title>The Global Catalogue of Microorganisms (GCM) 10K type strain sequencing project: providing services to taxonomists for standard genome sequencing and annotation.</title>
        <authorList>
            <consortium name="The Broad Institute Genomics Platform"/>
            <consortium name="The Broad Institute Genome Sequencing Center for Infectious Disease"/>
            <person name="Wu L."/>
            <person name="Ma J."/>
        </authorList>
    </citation>
    <scope>NUCLEOTIDE SEQUENCE [LARGE SCALE GENOMIC DNA]</scope>
    <source>
        <strain evidence="2">JCM 31486</strain>
    </source>
</reference>
<dbReference type="EMBL" id="JBHTIS010000316">
    <property type="protein sequence ID" value="MFD1045490.1"/>
    <property type="molecule type" value="Genomic_DNA"/>
</dbReference>
<organism evidence="1 2">
    <name type="scientific">Kibdelosporangium lantanae</name>
    <dbReference type="NCBI Taxonomy" id="1497396"/>
    <lineage>
        <taxon>Bacteria</taxon>
        <taxon>Bacillati</taxon>
        <taxon>Actinomycetota</taxon>
        <taxon>Actinomycetes</taxon>
        <taxon>Pseudonocardiales</taxon>
        <taxon>Pseudonocardiaceae</taxon>
        <taxon>Kibdelosporangium</taxon>
    </lineage>
</organism>
<protein>
    <submittedName>
        <fullName evidence="1">Site-specific DNA-methyltransferase</fullName>
    </submittedName>
</protein>
<comment type="caution">
    <text evidence="1">The sequence shown here is derived from an EMBL/GenBank/DDBJ whole genome shotgun (WGS) entry which is preliminary data.</text>
</comment>
<keyword evidence="2" id="KW-1185">Reference proteome</keyword>
<sequence>AGLVPVERCVALLARVGDHELITRGSFFQRDFLRKQRDAGLPLHLIAHEDVLVFRTPLTLRAAERAENRAA</sequence>
<evidence type="ECO:0000313" key="2">
    <source>
        <dbReference type="Proteomes" id="UP001597045"/>
    </source>
</evidence>
<accession>A0ABW3M988</accession>
<proteinExistence type="predicted"/>
<dbReference type="Proteomes" id="UP001597045">
    <property type="component" value="Unassembled WGS sequence"/>
</dbReference>
<feature type="non-terminal residue" evidence="1">
    <location>
        <position position="1"/>
    </location>
</feature>
<name>A0ABW3M988_9PSEU</name>